<organism evidence="9 10">
    <name type="scientific">Alicyclobacillus sendaiensis PA2</name>
    <dbReference type="NCBI Taxonomy" id="3029425"/>
    <lineage>
        <taxon>Bacteria</taxon>
        <taxon>Bacillati</taxon>
        <taxon>Bacillota</taxon>
        <taxon>Bacilli</taxon>
        <taxon>Bacillales</taxon>
        <taxon>Alicyclobacillaceae</taxon>
        <taxon>Alicyclobacillus</taxon>
    </lineage>
</organism>
<feature type="transmembrane region" description="Helical" evidence="8">
    <location>
        <begin position="44"/>
        <end position="68"/>
    </location>
</feature>
<accession>A0ABT6XW52</accession>
<dbReference type="InterPro" id="IPR050277">
    <property type="entry name" value="Sodium:Solute_Symporter"/>
</dbReference>
<comment type="subcellular location">
    <subcellularLocation>
        <location evidence="1">Membrane</location>
        <topology evidence="1">Multi-pass membrane protein</topology>
    </subcellularLocation>
</comment>
<dbReference type="PANTHER" id="PTHR48086">
    <property type="entry name" value="SODIUM/PROLINE SYMPORTER-RELATED"/>
    <property type="match status" value="1"/>
</dbReference>
<gene>
    <name evidence="9" type="ORF">QID03_03845</name>
</gene>
<dbReference type="Pfam" id="PF00474">
    <property type="entry name" value="SSF"/>
    <property type="match status" value="1"/>
</dbReference>
<feature type="transmembrane region" description="Helical" evidence="8">
    <location>
        <begin position="272"/>
        <end position="294"/>
    </location>
</feature>
<dbReference type="InterPro" id="IPR038377">
    <property type="entry name" value="Na/Glc_symporter_sf"/>
</dbReference>
<evidence type="ECO:0000256" key="6">
    <source>
        <dbReference type="ARBA" id="ARBA00023136"/>
    </source>
</evidence>
<feature type="transmembrane region" description="Helical" evidence="8">
    <location>
        <begin position="233"/>
        <end position="251"/>
    </location>
</feature>
<comment type="caution">
    <text evidence="9">The sequence shown here is derived from an EMBL/GenBank/DDBJ whole genome shotgun (WGS) entry which is preliminary data.</text>
</comment>
<feature type="transmembrane region" description="Helical" evidence="8">
    <location>
        <begin position="189"/>
        <end position="213"/>
    </location>
</feature>
<feature type="transmembrane region" description="Helical" evidence="8">
    <location>
        <begin position="158"/>
        <end position="177"/>
    </location>
</feature>
<keyword evidence="6 8" id="KW-0472">Membrane</keyword>
<dbReference type="CDD" id="cd10322">
    <property type="entry name" value="SLC5sbd"/>
    <property type="match status" value="1"/>
</dbReference>
<evidence type="ECO:0000256" key="8">
    <source>
        <dbReference type="SAM" id="Phobius"/>
    </source>
</evidence>
<comment type="similarity">
    <text evidence="2 7">Belongs to the sodium:solute symporter (SSF) (TC 2.A.21) family.</text>
</comment>
<evidence type="ECO:0000256" key="1">
    <source>
        <dbReference type="ARBA" id="ARBA00004141"/>
    </source>
</evidence>
<name>A0ABT6XW52_ALISE</name>
<feature type="transmembrane region" description="Helical" evidence="8">
    <location>
        <begin position="447"/>
        <end position="465"/>
    </location>
</feature>
<evidence type="ECO:0000256" key="4">
    <source>
        <dbReference type="ARBA" id="ARBA00022692"/>
    </source>
</evidence>
<keyword evidence="4 8" id="KW-0812">Transmembrane</keyword>
<feature type="transmembrane region" description="Helical" evidence="8">
    <location>
        <begin position="416"/>
        <end position="435"/>
    </location>
</feature>
<evidence type="ECO:0000313" key="10">
    <source>
        <dbReference type="Proteomes" id="UP001529245"/>
    </source>
</evidence>
<keyword evidence="3" id="KW-0813">Transport</keyword>
<keyword evidence="10" id="KW-1185">Reference proteome</keyword>
<evidence type="ECO:0000256" key="5">
    <source>
        <dbReference type="ARBA" id="ARBA00022989"/>
    </source>
</evidence>
<dbReference type="RefSeq" id="WP_283202877.1">
    <property type="nucleotide sequence ID" value="NZ_JASGCB010000004.1"/>
</dbReference>
<dbReference type="EMBL" id="JASGCB010000004">
    <property type="protein sequence ID" value="MDI9259310.1"/>
    <property type="molecule type" value="Genomic_DNA"/>
</dbReference>
<feature type="transmembrane region" description="Helical" evidence="8">
    <location>
        <begin position="314"/>
        <end position="342"/>
    </location>
</feature>
<feature type="transmembrane region" description="Helical" evidence="8">
    <location>
        <begin position="119"/>
        <end position="138"/>
    </location>
</feature>
<feature type="transmembrane region" description="Helical" evidence="8">
    <location>
        <begin position="74"/>
        <end position="98"/>
    </location>
</feature>
<evidence type="ECO:0000313" key="9">
    <source>
        <dbReference type="EMBL" id="MDI9259310.1"/>
    </source>
</evidence>
<protein>
    <submittedName>
        <fullName evidence="9">Sodium:solute symporter family protein</fullName>
    </submittedName>
</protein>
<feature type="transmembrane region" description="Helical" evidence="8">
    <location>
        <begin position="386"/>
        <end position="409"/>
    </location>
</feature>
<keyword evidence="5 8" id="KW-1133">Transmembrane helix</keyword>
<sequence length="490" mass="52245">MTSAPLVIIAVTIAIAFVLALLSRAKKRMDLEQWAVGGRGFGALFVFLLLAGEIYTTFTFLGGSGWAYGTGGPAAYILAYGAVAYVLSYFLLPPIWRYAKERQLLSQPDFFTAQFGSRVLGALVALVGVIALVPYLQSQMTGLGLIVQMASYGRLPETWAIAIAMLVLATYVTLSGVHGTAWTAVLKDLAILAVVVAVGVILPARVGGLHAMFTSIAHLRPGFLQLGAKGMGVPWFISTVALTGLGFYMWPHAFGAVYTAKHERVFRRNATFLPLYQLILLFVFFAGFAAILIVPGLKNSNLALLAAVQHVFPAWAVGVIGGAGVLTAMVPGSLMLMTAGTLVAENLYRPFRPSATHSEIQAVARVVVWVVAAVTFLFSVHSNAAIVALLLMGYNFVTQFFPTVVLCVWRRSWVTLPGAVCGILAGVLLVAYFALADHTIVAGLNSGFLALIANFVVTLVVSAATRPWEARRMGQGNEPAQVQAASGFET</sequence>
<dbReference type="PROSITE" id="PS50283">
    <property type="entry name" value="NA_SOLUT_SYMP_3"/>
    <property type="match status" value="1"/>
</dbReference>
<dbReference type="InterPro" id="IPR001734">
    <property type="entry name" value="Na/solute_symporter"/>
</dbReference>
<evidence type="ECO:0000256" key="2">
    <source>
        <dbReference type="ARBA" id="ARBA00006434"/>
    </source>
</evidence>
<dbReference type="Gene3D" id="1.20.1730.10">
    <property type="entry name" value="Sodium/glucose cotransporter"/>
    <property type="match status" value="1"/>
</dbReference>
<evidence type="ECO:0000256" key="3">
    <source>
        <dbReference type="ARBA" id="ARBA00022448"/>
    </source>
</evidence>
<dbReference type="PANTHER" id="PTHR48086:SF8">
    <property type="entry name" value="MONOCARBOXYLIC ACID PERMEASE"/>
    <property type="match status" value="1"/>
</dbReference>
<evidence type="ECO:0000256" key="7">
    <source>
        <dbReference type="RuleBase" id="RU362091"/>
    </source>
</evidence>
<feature type="transmembrane region" description="Helical" evidence="8">
    <location>
        <begin position="6"/>
        <end position="23"/>
    </location>
</feature>
<feature type="transmembrane region" description="Helical" evidence="8">
    <location>
        <begin position="362"/>
        <end position="380"/>
    </location>
</feature>
<reference evidence="9 10" key="1">
    <citation type="submission" date="2023-04" db="EMBL/GenBank/DDBJ databases">
        <title>A. sendaiensis sub sp. chiapanensis a novel subspecie with specific adaptation in bacterial cell wall isolated from an active volcano.</title>
        <authorList>
            <person name="Alvarez Gutierrez P.E."/>
            <person name="Ortiz Cortes L.Y."/>
        </authorList>
    </citation>
    <scope>NUCLEOTIDE SEQUENCE [LARGE SCALE GENOMIC DNA]</scope>
    <source>
        <strain evidence="9 10">PA2</strain>
    </source>
</reference>
<dbReference type="Proteomes" id="UP001529245">
    <property type="component" value="Unassembled WGS sequence"/>
</dbReference>
<proteinExistence type="inferred from homology"/>